<keyword evidence="3" id="KW-1185">Reference proteome</keyword>
<accession>A0A9P4SFY0</accession>
<dbReference type="EMBL" id="MU006091">
    <property type="protein sequence ID" value="KAF2841594.1"/>
    <property type="molecule type" value="Genomic_DNA"/>
</dbReference>
<feature type="compositionally biased region" description="Basic and acidic residues" evidence="1">
    <location>
        <begin position="31"/>
        <end position="40"/>
    </location>
</feature>
<reference evidence="2" key="1">
    <citation type="journal article" date="2020" name="Stud. Mycol.">
        <title>101 Dothideomycetes genomes: a test case for predicting lifestyles and emergence of pathogens.</title>
        <authorList>
            <person name="Haridas S."/>
            <person name="Albert R."/>
            <person name="Binder M."/>
            <person name="Bloem J."/>
            <person name="Labutti K."/>
            <person name="Salamov A."/>
            <person name="Andreopoulos B."/>
            <person name="Baker S."/>
            <person name="Barry K."/>
            <person name="Bills G."/>
            <person name="Bluhm B."/>
            <person name="Cannon C."/>
            <person name="Castanera R."/>
            <person name="Culley D."/>
            <person name="Daum C."/>
            <person name="Ezra D."/>
            <person name="Gonzalez J."/>
            <person name="Henrissat B."/>
            <person name="Kuo A."/>
            <person name="Liang C."/>
            <person name="Lipzen A."/>
            <person name="Lutzoni F."/>
            <person name="Magnuson J."/>
            <person name="Mondo S."/>
            <person name="Nolan M."/>
            <person name="Ohm R."/>
            <person name="Pangilinan J."/>
            <person name="Park H.-J."/>
            <person name="Ramirez L."/>
            <person name="Alfaro M."/>
            <person name="Sun H."/>
            <person name="Tritt A."/>
            <person name="Yoshinaga Y."/>
            <person name="Zwiers L.-H."/>
            <person name="Turgeon B."/>
            <person name="Goodwin S."/>
            <person name="Spatafora J."/>
            <person name="Crous P."/>
            <person name="Grigoriev I."/>
        </authorList>
    </citation>
    <scope>NUCLEOTIDE SEQUENCE</scope>
    <source>
        <strain evidence="2">CBS 101060</strain>
    </source>
</reference>
<proteinExistence type="predicted"/>
<gene>
    <name evidence="2" type="ORF">M501DRAFT_1000861</name>
</gene>
<feature type="region of interest" description="Disordered" evidence="1">
    <location>
        <begin position="19"/>
        <end position="60"/>
    </location>
</feature>
<dbReference type="Proteomes" id="UP000799429">
    <property type="component" value="Unassembled WGS sequence"/>
</dbReference>
<sequence length="149" mass="16302">MVWGTDEGTEECIEDIELQDLKPDTTTGETGGEHGRDAELHVGSGTVDRRSVGTGTGRDMEGWDLDAVDIQLEDLRDYPWMEVIGDRDIGQDIEQDIEFYDLRDFPWIEDGSLGCDAADIEGTGGVEGTDGTDAMDTRGEQGGRGFVRL</sequence>
<evidence type="ECO:0000256" key="1">
    <source>
        <dbReference type="SAM" id="MobiDB-lite"/>
    </source>
</evidence>
<evidence type="ECO:0000313" key="3">
    <source>
        <dbReference type="Proteomes" id="UP000799429"/>
    </source>
</evidence>
<name>A0A9P4SFY0_9PEZI</name>
<evidence type="ECO:0000313" key="2">
    <source>
        <dbReference type="EMBL" id="KAF2841594.1"/>
    </source>
</evidence>
<comment type="caution">
    <text evidence="2">The sequence shown here is derived from an EMBL/GenBank/DDBJ whole genome shotgun (WGS) entry which is preliminary data.</text>
</comment>
<protein>
    <submittedName>
        <fullName evidence="2">Uncharacterized protein</fullName>
    </submittedName>
</protein>
<dbReference type="AlphaFoldDB" id="A0A9P4SFY0"/>
<organism evidence="2 3">
    <name type="scientific">Patellaria atrata CBS 101060</name>
    <dbReference type="NCBI Taxonomy" id="1346257"/>
    <lineage>
        <taxon>Eukaryota</taxon>
        <taxon>Fungi</taxon>
        <taxon>Dikarya</taxon>
        <taxon>Ascomycota</taxon>
        <taxon>Pezizomycotina</taxon>
        <taxon>Dothideomycetes</taxon>
        <taxon>Dothideomycetes incertae sedis</taxon>
        <taxon>Patellariales</taxon>
        <taxon>Patellariaceae</taxon>
        <taxon>Patellaria</taxon>
    </lineage>
</organism>